<evidence type="ECO:0000313" key="4">
    <source>
        <dbReference type="Proteomes" id="UP000028837"/>
    </source>
</evidence>
<organism evidence="3 4">
    <name type="scientific">Toxoplasma gondii GAB2-2007-GAL-DOM2</name>
    <dbReference type="NCBI Taxonomy" id="1130820"/>
    <lineage>
        <taxon>Eukaryota</taxon>
        <taxon>Sar</taxon>
        <taxon>Alveolata</taxon>
        <taxon>Apicomplexa</taxon>
        <taxon>Conoidasida</taxon>
        <taxon>Coccidia</taxon>
        <taxon>Eucoccidiorida</taxon>
        <taxon>Eimeriorina</taxon>
        <taxon>Sarcocystidae</taxon>
        <taxon>Toxoplasma</taxon>
    </lineage>
</organism>
<dbReference type="OrthoDB" id="10250354at2759"/>
<dbReference type="InterPro" id="IPR019339">
    <property type="entry name" value="CIR_N_dom"/>
</dbReference>
<evidence type="ECO:0000313" key="3">
    <source>
        <dbReference type="EMBL" id="KFG30925.1"/>
    </source>
</evidence>
<dbReference type="GO" id="GO:0005634">
    <property type="term" value="C:nucleus"/>
    <property type="evidence" value="ECO:0007669"/>
    <property type="project" value="TreeGrafter"/>
</dbReference>
<evidence type="ECO:0000259" key="2">
    <source>
        <dbReference type="SMART" id="SM01083"/>
    </source>
</evidence>
<dbReference type="InterPro" id="IPR040014">
    <property type="entry name" value="CIR1"/>
</dbReference>
<dbReference type="PANTHER" id="PTHR13151">
    <property type="entry name" value="CBF1 INTERACTING COREPRESSOR CIR"/>
    <property type="match status" value="1"/>
</dbReference>
<dbReference type="VEuPathDB" id="ToxoDB:TGDOM2_263310"/>
<feature type="domain" description="CBF1-interacting co-repressor CIR N-terminal" evidence="2">
    <location>
        <begin position="18"/>
        <end position="54"/>
    </location>
</feature>
<feature type="region of interest" description="Disordered" evidence="1">
    <location>
        <begin position="168"/>
        <end position="270"/>
    </location>
</feature>
<comment type="caution">
    <text evidence="3">The sequence shown here is derived from an EMBL/GenBank/DDBJ whole genome shotgun (WGS) entry which is preliminary data.</text>
</comment>
<name>A0A086JFK7_TOXGO</name>
<dbReference type="SMART" id="SM01083">
    <property type="entry name" value="Cir_N"/>
    <property type="match status" value="1"/>
</dbReference>
<dbReference type="Pfam" id="PF10197">
    <property type="entry name" value="Cir_N"/>
    <property type="match status" value="1"/>
</dbReference>
<dbReference type="Proteomes" id="UP000028837">
    <property type="component" value="Unassembled WGS sequence"/>
</dbReference>
<dbReference type="AlphaFoldDB" id="A0A086JFK7"/>
<sequence length="288" mass="31941">MWMGKIGQKSAAFINHKPFHPGNWQNQEKIWLAEQKHKEELRKQAELAERRAEEVKIQELRRALYNQGTAASTAQVSPKIQDDGAARKAAAIEAKKREAARAAAVRAAELRKGMVKSVLYEEDVYVGSHTHVWGSFFDKATNRWGFKCCGICDKKVLKCLTTAAGTAEKTTIRKNRKRQREESDSPEHAKNEPVGKDSGKAESFQEGKVNSDRTATGCDSNGVPRKEPAVSGQSYTIPLQGGDQDAKAQQTEENKRKKLMSNNRSREGGLASVLQLLKEENAFGDDAS</sequence>
<protein>
    <submittedName>
        <fullName evidence="3">Putative step ii splicing factor</fullName>
    </submittedName>
</protein>
<dbReference type="EMBL" id="AHZU02001579">
    <property type="protein sequence ID" value="KFG30925.1"/>
    <property type="molecule type" value="Genomic_DNA"/>
</dbReference>
<reference evidence="3 4" key="1">
    <citation type="submission" date="2014-02" db="EMBL/GenBank/DDBJ databases">
        <authorList>
            <person name="Sibley D."/>
            <person name="Venepally P."/>
            <person name="Karamycheva S."/>
            <person name="Hadjithomas M."/>
            <person name="Khan A."/>
            <person name="Brunk B."/>
            <person name="Roos D."/>
            <person name="Caler E."/>
            <person name="Lorenzi H."/>
        </authorList>
    </citation>
    <scope>NUCLEOTIDE SEQUENCE [LARGE SCALE GENOMIC DNA]</scope>
    <source>
        <strain evidence="3 4">GAB2-2007-GAL-DOM2</strain>
    </source>
</reference>
<dbReference type="PANTHER" id="PTHR13151:SF2">
    <property type="entry name" value="COREPRESSOR INTERACTING WITH RBPJ 1"/>
    <property type="match status" value="1"/>
</dbReference>
<feature type="compositionally biased region" description="Basic and acidic residues" evidence="1">
    <location>
        <begin position="244"/>
        <end position="255"/>
    </location>
</feature>
<accession>A0A086JFK7</accession>
<dbReference type="GO" id="GO:0003714">
    <property type="term" value="F:transcription corepressor activity"/>
    <property type="evidence" value="ECO:0007669"/>
    <property type="project" value="InterPro"/>
</dbReference>
<feature type="compositionally biased region" description="Basic and acidic residues" evidence="1">
    <location>
        <begin position="179"/>
        <end position="211"/>
    </location>
</feature>
<proteinExistence type="predicted"/>
<gene>
    <name evidence="3" type="ORF">TGDOM2_263310</name>
</gene>
<evidence type="ECO:0000256" key="1">
    <source>
        <dbReference type="SAM" id="MobiDB-lite"/>
    </source>
</evidence>